<keyword evidence="9" id="KW-0573">Peptidoglycan synthesis</keyword>
<dbReference type="PANTHER" id="PTHR30474:SF2">
    <property type="entry name" value="PEPTIDOGLYCAN GLYCOSYLTRANSFERASE FTSW-RELATED"/>
    <property type="match status" value="1"/>
</dbReference>
<reference evidence="25 27" key="3">
    <citation type="submission" date="2021-01" db="EMBL/GenBank/DDBJ databases">
        <title>Sequencing the genomes of 1000 actinobacteria strains.</title>
        <authorList>
            <person name="Klenk H.-P."/>
        </authorList>
    </citation>
    <scope>NUCLEOTIDE SEQUENCE [LARGE SCALE GENOMIC DNA]</scope>
    <source>
        <strain evidence="25 27">DSM 20542</strain>
    </source>
</reference>
<feature type="region of interest" description="Disordered" evidence="22">
    <location>
        <begin position="445"/>
        <end position="474"/>
    </location>
</feature>
<comment type="caution">
    <text evidence="24">The sequence shown here is derived from an EMBL/GenBank/DDBJ whole genome shotgun (WGS) entry which is preliminary data.</text>
</comment>
<sequence length="474" mass="49056">MADLPANGTSGATTGAARGATTGAARSATTGAARGATTGAARGAMTGAARTGRATDTGASGRRRPQGAVVAVKNVFVAESATFYTILGVTLFLVVFGVVMVLSSSSVEQYAATHDFFGAASRQGLYAVLGVPLMLIASRVPSRVWRKWAMRIFGAALALQLLVYAPLGIEVQGNRNWIGIGSFTAQPSEAVKLGLALGVGAIMYVKRDKLDNWKELFVPIGIAILLPLGLVLLGGDQGTAMIMLILVLGALYIGGARAKHLLAVVGAIAVALPFVTMSSSSRSYRISAWLSGCTDSNQYQDLCWQPVHGMWALASGGVFGVGLGNSKAKWSWLPEADNDYIFAIIGEELGLIGAVVVLALFVVLAISMIKVIRQSRDPFVKTVTGGILAWIIGQALVNIAVVLGLLPVLGVPLPLISAGGSALIMTLVAIGVVLSFARDLPGKRNDDAGLDPGTTLRAGTTSSPRGTRTNGAQR</sequence>
<keyword evidence="27" id="KW-1185">Reference proteome</keyword>
<evidence type="ECO:0000313" key="25">
    <source>
        <dbReference type="EMBL" id="MBM7801209.1"/>
    </source>
</evidence>
<reference evidence="24" key="2">
    <citation type="submission" date="2020-09" db="EMBL/GenBank/DDBJ databases">
        <authorList>
            <person name="Sun Q."/>
            <person name="Ohkuma M."/>
        </authorList>
    </citation>
    <scope>NUCLEOTIDE SEQUENCE</scope>
    <source>
        <strain evidence="24">JCM 1480</strain>
    </source>
</reference>
<keyword evidence="6" id="KW-0808">Transferase</keyword>
<comment type="subcellular location">
    <subcellularLocation>
        <location evidence="1">Cell membrane</location>
        <topology evidence="1">Multi-pass membrane protein</topology>
    </subcellularLocation>
</comment>
<dbReference type="AlphaFoldDB" id="A0A8H9L0C4"/>
<dbReference type="GO" id="GO:0008360">
    <property type="term" value="P:regulation of cell shape"/>
    <property type="evidence" value="ECO:0007669"/>
    <property type="project" value="UniProtKB-KW"/>
</dbReference>
<evidence type="ECO:0000256" key="22">
    <source>
        <dbReference type="SAM" id="MobiDB-lite"/>
    </source>
</evidence>
<feature type="transmembrane region" description="Helical" evidence="23">
    <location>
        <begin position="116"/>
        <end position="136"/>
    </location>
</feature>
<evidence type="ECO:0000256" key="11">
    <source>
        <dbReference type="ARBA" id="ARBA00023136"/>
    </source>
</evidence>
<dbReference type="GO" id="GO:0008955">
    <property type="term" value="F:peptidoglycan glycosyltransferase activity"/>
    <property type="evidence" value="ECO:0007669"/>
    <property type="project" value="UniProtKB-EC"/>
</dbReference>
<organism evidence="24 26">
    <name type="scientific">Curtobacterium luteum</name>
    <dbReference type="NCBI Taxonomy" id="33881"/>
    <lineage>
        <taxon>Bacteria</taxon>
        <taxon>Bacillati</taxon>
        <taxon>Actinomycetota</taxon>
        <taxon>Actinomycetes</taxon>
        <taxon>Micrococcales</taxon>
        <taxon>Microbacteriaceae</taxon>
        <taxon>Curtobacterium</taxon>
    </lineage>
</organism>
<accession>A0A8H9L0C4</accession>
<feature type="transmembrane region" description="Helical" evidence="23">
    <location>
        <begin position="148"/>
        <end position="167"/>
    </location>
</feature>
<comment type="catalytic activity">
    <reaction evidence="20">
        <text>[GlcNAc-(1-&gt;4)-Mur2Ac(oyl-L-Ala-gamma-D-Glu-L-Lys-D-Ala-D-Ala)](n)-di-trans,octa-cis-undecaprenyl diphosphate + beta-D-GlcNAc-(1-&gt;4)-Mur2Ac(oyl-L-Ala-gamma-D-Glu-L-Lys-D-Ala-D-Ala)-di-trans,octa-cis-undecaprenyl diphosphate = [GlcNAc-(1-&gt;4)-Mur2Ac(oyl-L-Ala-gamma-D-Glu-L-Lys-D-Ala-D-Ala)](n+1)-di-trans,octa-cis-undecaprenyl diphosphate + di-trans,octa-cis-undecaprenyl diphosphate + H(+)</text>
        <dbReference type="Rhea" id="RHEA:23708"/>
        <dbReference type="Rhea" id="RHEA-COMP:9602"/>
        <dbReference type="Rhea" id="RHEA-COMP:9603"/>
        <dbReference type="ChEBI" id="CHEBI:15378"/>
        <dbReference type="ChEBI" id="CHEBI:58405"/>
        <dbReference type="ChEBI" id="CHEBI:60033"/>
        <dbReference type="ChEBI" id="CHEBI:78435"/>
        <dbReference type="EC" id="2.4.99.28"/>
    </reaction>
</comment>
<feature type="transmembrane region" description="Helical" evidence="23">
    <location>
        <begin position="415"/>
        <end position="437"/>
    </location>
</feature>
<comment type="pathway">
    <text evidence="2">Cell wall biogenesis; peptidoglycan biosynthesis.</text>
</comment>
<evidence type="ECO:0000256" key="9">
    <source>
        <dbReference type="ARBA" id="ARBA00022984"/>
    </source>
</evidence>
<dbReference type="InterPro" id="IPR018365">
    <property type="entry name" value="Cell_cycle_FtsW-rel_CS"/>
</dbReference>
<evidence type="ECO:0000256" key="14">
    <source>
        <dbReference type="ARBA" id="ARBA00032370"/>
    </source>
</evidence>
<comment type="similarity">
    <text evidence="16">Belongs to the SEDS family. FtsW subfamily.</text>
</comment>
<dbReference type="InterPro" id="IPR013437">
    <property type="entry name" value="FtsW"/>
</dbReference>
<feature type="region of interest" description="Disordered" evidence="22">
    <location>
        <begin position="1"/>
        <end position="63"/>
    </location>
</feature>
<feature type="transmembrane region" description="Helical" evidence="23">
    <location>
        <begin position="387"/>
        <end position="409"/>
    </location>
</feature>
<dbReference type="GO" id="GO:0051301">
    <property type="term" value="P:cell division"/>
    <property type="evidence" value="ECO:0007669"/>
    <property type="project" value="UniProtKB-KW"/>
</dbReference>
<dbReference type="EMBL" id="JAFBCG010000001">
    <property type="protein sequence ID" value="MBM7801209.1"/>
    <property type="molecule type" value="Genomic_DNA"/>
</dbReference>
<proteinExistence type="inferred from homology"/>
<keyword evidence="4 25" id="KW-0132">Cell division</keyword>
<evidence type="ECO:0000256" key="19">
    <source>
        <dbReference type="ARBA" id="ARBA00044770"/>
    </source>
</evidence>
<dbReference type="GO" id="GO:0071555">
    <property type="term" value="P:cell wall organization"/>
    <property type="evidence" value="ECO:0007669"/>
    <property type="project" value="UniProtKB-KW"/>
</dbReference>
<dbReference type="GO" id="GO:0005886">
    <property type="term" value="C:plasma membrane"/>
    <property type="evidence" value="ECO:0007669"/>
    <property type="project" value="UniProtKB-SubCell"/>
</dbReference>
<keyword evidence="11 23" id="KW-0472">Membrane</keyword>
<evidence type="ECO:0000256" key="18">
    <source>
        <dbReference type="ARBA" id="ARBA00041418"/>
    </source>
</evidence>
<dbReference type="Pfam" id="PF01098">
    <property type="entry name" value="FTSW_RODA_SPOVE"/>
    <property type="match status" value="1"/>
</dbReference>
<evidence type="ECO:0000256" key="7">
    <source>
        <dbReference type="ARBA" id="ARBA00022692"/>
    </source>
</evidence>
<dbReference type="InterPro" id="IPR001182">
    <property type="entry name" value="FtsW/RodA"/>
</dbReference>
<dbReference type="GO" id="GO:0032153">
    <property type="term" value="C:cell division site"/>
    <property type="evidence" value="ECO:0007669"/>
    <property type="project" value="TreeGrafter"/>
</dbReference>
<evidence type="ECO:0000313" key="24">
    <source>
        <dbReference type="EMBL" id="GGK96002.1"/>
    </source>
</evidence>
<evidence type="ECO:0000256" key="13">
    <source>
        <dbReference type="ARBA" id="ARBA00023316"/>
    </source>
</evidence>
<evidence type="ECO:0000256" key="2">
    <source>
        <dbReference type="ARBA" id="ARBA00004752"/>
    </source>
</evidence>
<keyword evidence="12" id="KW-0131">Cell cycle</keyword>
<feature type="compositionally biased region" description="Polar residues" evidence="22">
    <location>
        <begin position="457"/>
        <end position="474"/>
    </location>
</feature>
<evidence type="ECO:0000256" key="17">
    <source>
        <dbReference type="ARBA" id="ARBA00041185"/>
    </source>
</evidence>
<dbReference type="PANTHER" id="PTHR30474">
    <property type="entry name" value="CELL CYCLE PROTEIN"/>
    <property type="match status" value="1"/>
</dbReference>
<evidence type="ECO:0000256" key="8">
    <source>
        <dbReference type="ARBA" id="ARBA00022960"/>
    </source>
</evidence>
<evidence type="ECO:0000256" key="3">
    <source>
        <dbReference type="ARBA" id="ARBA00022475"/>
    </source>
</evidence>
<feature type="transmembrane region" description="Helical" evidence="23">
    <location>
        <begin position="261"/>
        <end position="280"/>
    </location>
</feature>
<keyword evidence="13" id="KW-0961">Cell wall biogenesis/degradation</keyword>
<dbReference type="GO" id="GO:0015648">
    <property type="term" value="F:lipid-linked peptidoglycan transporter activity"/>
    <property type="evidence" value="ECO:0007669"/>
    <property type="project" value="TreeGrafter"/>
</dbReference>
<dbReference type="Proteomes" id="UP000648535">
    <property type="component" value="Unassembled WGS sequence"/>
</dbReference>
<evidence type="ECO:0000256" key="16">
    <source>
        <dbReference type="ARBA" id="ARBA00038053"/>
    </source>
</evidence>
<keyword evidence="3" id="KW-1003">Cell membrane</keyword>
<comment type="function">
    <text evidence="21">Peptidoglycan polymerase that is essential for cell division.</text>
</comment>
<keyword evidence="10 23" id="KW-1133">Transmembrane helix</keyword>
<name>A0A8H9L0C4_9MICO</name>
<dbReference type="Proteomes" id="UP000746584">
    <property type="component" value="Unassembled WGS sequence"/>
</dbReference>
<evidence type="ECO:0000256" key="6">
    <source>
        <dbReference type="ARBA" id="ARBA00022679"/>
    </source>
</evidence>
<evidence type="ECO:0000256" key="20">
    <source>
        <dbReference type="ARBA" id="ARBA00049902"/>
    </source>
</evidence>
<feature type="transmembrane region" description="Helical" evidence="23">
    <location>
        <begin position="83"/>
        <end position="104"/>
    </location>
</feature>
<evidence type="ECO:0000313" key="26">
    <source>
        <dbReference type="Proteomes" id="UP000648535"/>
    </source>
</evidence>
<dbReference type="EC" id="2.4.99.28" evidence="19"/>
<feature type="compositionally biased region" description="Low complexity" evidence="22">
    <location>
        <begin position="8"/>
        <end position="60"/>
    </location>
</feature>
<feature type="transmembrane region" description="Helical" evidence="23">
    <location>
        <begin position="340"/>
        <end position="366"/>
    </location>
</feature>
<dbReference type="PROSITE" id="PS00428">
    <property type="entry name" value="FTSW_RODA_SPOVE"/>
    <property type="match status" value="1"/>
</dbReference>
<protein>
    <recommendedName>
        <fullName evidence="17">Probable peptidoglycan glycosyltransferase FtsW</fullName>
        <ecNumber evidence="19">2.4.99.28</ecNumber>
    </recommendedName>
    <alternativeName>
        <fullName evidence="18">Cell division protein FtsW</fullName>
    </alternativeName>
    <alternativeName>
        <fullName evidence="15">Cell wall polymerase</fullName>
    </alternativeName>
    <alternativeName>
        <fullName evidence="14">Peptidoglycan polymerase</fullName>
    </alternativeName>
</protein>
<evidence type="ECO:0000256" key="21">
    <source>
        <dbReference type="ARBA" id="ARBA00049966"/>
    </source>
</evidence>
<dbReference type="EMBL" id="BMOI01000004">
    <property type="protein sequence ID" value="GGK96002.1"/>
    <property type="molecule type" value="Genomic_DNA"/>
</dbReference>
<gene>
    <name evidence="24" type="ORF">GCM10009769_12640</name>
    <name evidence="25" type="ORF">JOE58_000460</name>
</gene>
<reference evidence="24" key="1">
    <citation type="journal article" date="2014" name="Int. J. Syst. Evol. Microbiol.">
        <title>Complete genome sequence of Corynebacterium casei LMG S-19264T (=DSM 44701T), isolated from a smear-ripened cheese.</title>
        <authorList>
            <consortium name="US DOE Joint Genome Institute (JGI-PGF)"/>
            <person name="Walter F."/>
            <person name="Albersmeier A."/>
            <person name="Kalinowski J."/>
            <person name="Ruckert C."/>
        </authorList>
    </citation>
    <scope>NUCLEOTIDE SEQUENCE</scope>
    <source>
        <strain evidence="24">JCM 1480</strain>
    </source>
</reference>
<feature type="transmembrane region" description="Helical" evidence="23">
    <location>
        <begin position="239"/>
        <end position="254"/>
    </location>
</feature>
<keyword evidence="5" id="KW-0328">Glycosyltransferase</keyword>
<feature type="transmembrane region" description="Helical" evidence="23">
    <location>
        <begin position="216"/>
        <end position="233"/>
    </location>
</feature>
<keyword evidence="7 23" id="KW-0812">Transmembrane</keyword>
<dbReference type="NCBIfam" id="TIGR02614">
    <property type="entry name" value="ftsW"/>
    <property type="match status" value="1"/>
</dbReference>
<keyword evidence="8" id="KW-0133">Cell shape</keyword>
<evidence type="ECO:0000256" key="12">
    <source>
        <dbReference type="ARBA" id="ARBA00023306"/>
    </source>
</evidence>
<evidence type="ECO:0000256" key="23">
    <source>
        <dbReference type="SAM" id="Phobius"/>
    </source>
</evidence>
<dbReference type="GO" id="GO:0009252">
    <property type="term" value="P:peptidoglycan biosynthetic process"/>
    <property type="evidence" value="ECO:0007669"/>
    <property type="project" value="UniProtKB-KW"/>
</dbReference>
<dbReference type="RefSeq" id="WP_229727913.1">
    <property type="nucleotide sequence ID" value="NZ_BMOI01000004.1"/>
</dbReference>
<evidence type="ECO:0000313" key="27">
    <source>
        <dbReference type="Proteomes" id="UP000746584"/>
    </source>
</evidence>
<evidence type="ECO:0000256" key="5">
    <source>
        <dbReference type="ARBA" id="ARBA00022676"/>
    </source>
</evidence>
<evidence type="ECO:0000256" key="10">
    <source>
        <dbReference type="ARBA" id="ARBA00022989"/>
    </source>
</evidence>
<evidence type="ECO:0000256" key="4">
    <source>
        <dbReference type="ARBA" id="ARBA00022618"/>
    </source>
</evidence>
<evidence type="ECO:0000256" key="1">
    <source>
        <dbReference type="ARBA" id="ARBA00004651"/>
    </source>
</evidence>
<evidence type="ECO:0000256" key="15">
    <source>
        <dbReference type="ARBA" id="ARBA00033270"/>
    </source>
</evidence>